<evidence type="ECO:0000256" key="1">
    <source>
        <dbReference type="SAM" id="MobiDB-lite"/>
    </source>
</evidence>
<feature type="compositionally biased region" description="Polar residues" evidence="1">
    <location>
        <begin position="86"/>
        <end position="96"/>
    </location>
</feature>
<keyword evidence="3" id="KW-1185">Reference proteome</keyword>
<comment type="caution">
    <text evidence="2">The sequence shown here is derived from an EMBL/GenBank/DDBJ whole genome shotgun (WGS) entry which is preliminary data.</text>
</comment>
<gene>
    <name evidence="2" type="ORF">GCM10017774_59530</name>
</gene>
<evidence type="ECO:0000313" key="3">
    <source>
        <dbReference type="Proteomes" id="UP000605568"/>
    </source>
</evidence>
<name>A0ABQ3MS64_9PSEU</name>
<dbReference type="EMBL" id="BNAR01000010">
    <property type="protein sequence ID" value="GHH50507.1"/>
    <property type="molecule type" value="Genomic_DNA"/>
</dbReference>
<organism evidence="2 3">
    <name type="scientific">Lentzea cavernae</name>
    <dbReference type="NCBI Taxonomy" id="2020703"/>
    <lineage>
        <taxon>Bacteria</taxon>
        <taxon>Bacillati</taxon>
        <taxon>Actinomycetota</taxon>
        <taxon>Actinomycetes</taxon>
        <taxon>Pseudonocardiales</taxon>
        <taxon>Pseudonocardiaceae</taxon>
        <taxon>Lentzea</taxon>
    </lineage>
</organism>
<accession>A0ABQ3MS64</accession>
<dbReference type="Proteomes" id="UP000605568">
    <property type="component" value="Unassembled WGS sequence"/>
</dbReference>
<feature type="region of interest" description="Disordered" evidence="1">
    <location>
        <begin position="30"/>
        <end position="103"/>
    </location>
</feature>
<protein>
    <submittedName>
        <fullName evidence="2">Uncharacterized protein</fullName>
    </submittedName>
</protein>
<dbReference type="RefSeq" id="WP_191302647.1">
    <property type="nucleotide sequence ID" value="NZ_BNAR01000010.1"/>
</dbReference>
<sequence length="103" mass="10453">MNDFLMAAASATDAAPDSAALEALEDAGLGATAHEQAEAEVPSSSERTSFAREGGPLDSIIPAGTDSSGADQPSAAEVSPLVKTVLTANPNRTKASIRQEVDR</sequence>
<evidence type="ECO:0000313" key="2">
    <source>
        <dbReference type="EMBL" id="GHH50507.1"/>
    </source>
</evidence>
<reference evidence="3" key="1">
    <citation type="journal article" date="2019" name="Int. J. Syst. Evol. Microbiol.">
        <title>The Global Catalogue of Microorganisms (GCM) 10K type strain sequencing project: providing services to taxonomists for standard genome sequencing and annotation.</title>
        <authorList>
            <consortium name="The Broad Institute Genomics Platform"/>
            <consortium name="The Broad Institute Genome Sequencing Center for Infectious Disease"/>
            <person name="Wu L."/>
            <person name="Ma J."/>
        </authorList>
    </citation>
    <scope>NUCLEOTIDE SEQUENCE [LARGE SCALE GENOMIC DNA]</scope>
    <source>
        <strain evidence="3">CGMCC 4.7367</strain>
    </source>
</reference>
<proteinExistence type="predicted"/>